<dbReference type="AlphaFoldDB" id="A0A381NVT6"/>
<evidence type="ECO:0000256" key="1">
    <source>
        <dbReference type="ARBA" id="ARBA00010552"/>
    </source>
</evidence>
<dbReference type="GO" id="GO:0005829">
    <property type="term" value="C:cytosol"/>
    <property type="evidence" value="ECO:0007669"/>
    <property type="project" value="TreeGrafter"/>
</dbReference>
<reference evidence="2" key="1">
    <citation type="submission" date="2018-05" db="EMBL/GenBank/DDBJ databases">
        <authorList>
            <person name="Lanie J.A."/>
            <person name="Ng W.-L."/>
            <person name="Kazmierczak K.M."/>
            <person name="Andrzejewski T.M."/>
            <person name="Davidsen T.M."/>
            <person name="Wayne K.J."/>
            <person name="Tettelin H."/>
            <person name="Glass J.I."/>
            <person name="Rusch D."/>
            <person name="Podicherti R."/>
            <person name="Tsui H.-C.T."/>
            <person name="Winkler M.E."/>
        </authorList>
    </citation>
    <scope>NUCLEOTIDE SEQUENCE</scope>
</reference>
<dbReference type="SUPFAM" id="SSF55298">
    <property type="entry name" value="YjgF-like"/>
    <property type="match status" value="1"/>
</dbReference>
<dbReference type="Pfam" id="PF01042">
    <property type="entry name" value="Ribonuc_L-PSP"/>
    <property type="match status" value="1"/>
</dbReference>
<dbReference type="PANTHER" id="PTHR11803">
    <property type="entry name" value="2-IMINOBUTANOATE/2-IMINOPROPANOATE DEAMINASE RIDA"/>
    <property type="match status" value="1"/>
</dbReference>
<protein>
    <recommendedName>
        <fullName evidence="3">RidA family protein</fullName>
    </recommendedName>
</protein>
<dbReference type="InterPro" id="IPR006175">
    <property type="entry name" value="YjgF/YER057c/UK114"/>
</dbReference>
<dbReference type="EMBL" id="UINC01000592">
    <property type="protein sequence ID" value="SUZ58008.1"/>
    <property type="molecule type" value="Genomic_DNA"/>
</dbReference>
<dbReference type="InterPro" id="IPR035959">
    <property type="entry name" value="RutC-like_sf"/>
</dbReference>
<dbReference type="PANTHER" id="PTHR11803:SF58">
    <property type="entry name" value="PROTEIN HMF1-RELATED"/>
    <property type="match status" value="1"/>
</dbReference>
<evidence type="ECO:0000313" key="2">
    <source>
        <dbReference type="EMBL" id="SUZ58008.1"/>
    </source>
</evidence>
<sequence>MAGTVIRSTALEKAHAHPEMIRSGAFSPGMKAGPFLYVSGCIAGDLTKDMTGQAREEFGYVELVLQEAGYTLADVVKLHAFITDQANYAAYSAVRKEYFPQDPPASTAVVTGLLIPGALLEIDVVAYKADD</sequence>
<comment type="similarity">
    <text evidence="1">Belongs to the RutC family.</text>
</comment>
<accession>A0A381NVT6</accession>
<dbReference type="CDD" id="cd00448">
    <property type="entry name" value="YjgF_YER057c_UK114_family"/>
    <property type="match status" value="1"/>
</dbReference>
<proteinExistence type="inferred from homology"/>
<dbReference type="GO" id="GO:0019239">
    <property type="term" value="F:deaminase activity"/>
    <property type="evidence" value="ECO:0007669"/>
    <property type="project" value="TreeGrafter"/>
</dbReference>
<name>A0A381NVT6_9ZZZZ</name>
<organism evidence="2">
    <name type="scientific">marine metagenome</name>
    <dbReference type="NCBI Taxonomy" id="408172"/>
    <lineage>
        <taxon>unclassified sequences</taxon>
        <taxon>metagenomes</taxon>
        <taxon>ecological metagenomes</taxon>
    </lineage>
</organism>
<gene>
    <name evidence="2" type="ORF">METZ01_LOCUS10862</name>
</gene>
<dbReference type="Gene3D" id="3.30.1330.40">
    <property type="entry name" value="RutC-like"/>
    <property type="match status" value="1"/>
</dbReference>
<evidence type="ECO:0008006" key="3">
    <source>
        <dbReference type="Google" id="ProtNLM"/>
    </source>
</evidence>